<dbReference type="AlphaFoldDB" id="A0A238D5C1"/>
<sequence>MGFVLAETEGFEPSMRFWHILP</sequence>
<dbReference type="Proteomes" id="UP000214566">
    <property type="component" value="Unassembled WGS sequence"/>
</dbReference>
<reference evidence="1" key="1">
    <citation type="submission" date="2016-06" db="EMBL/GenBank/DDBJ databases">
        <authorList>
            <person name="Kjaerup R.B."/>
            <person name="Dalgaard T.S."/>
            <person name="Juul-Madsen H.R."/>
        </authorList>
    </citation>
    <scope>NUCLEOTIDE SEQUENCE [LARGE SCALE GENOMIC DNA]</scope>
    <source>
        <strain evidence="1">DSM 16361</strain>
    </source>
</reference>
<keyword evidence="2" id="KW-1185">Reference proteome</keyword>
<organism evidence="1 2">
    <name type="scientific">Thiomonas delicata</name>
    <name type="common">Thiomonas cuprina</name>
    <dbReference type="NCBI Taxonomy" id="364030"/>
    <lineage>
        <taxon>Bacteria</taxon>
        <taxon>Pseudomonadati</taxon>
        <taxon>Pseudomonadota</taxon>
        <taxon>Betaproteobacteria</taxon>
        <taxon>Burkholderiales</taxon>
        <taxon>Thiomonas</taxon>
    </lineage>
</organism>
<dbReference type="EMBL" id="FLMQ01000056">
    <property type="protein sequence ID" value="SBP88507.1"/>
    <property type="molecule type" value="Genomic_DNA"/>
</dbReference>
<accession>A0A238D5C1</accession>
<evidence type="ECO:0000313" key="1">
    <source>
        <dbReference type="EMBL" id="SBP88507.1"/>
    </source>
</evidence>
<protein>
    <submittedName>
        <fullName evidence="1">Uncharacterized protein</fullName>
    </submittedName>
</protein>
<name>A0A238D5C1_THIDL</name>
<gene>
    <name evidence="1" type="ORF">THIARS_70127</name>
</gene>
<evidence type="ECO:0000313" key="2">
    <source>
        <dbReference type="Proteomes" id="UP000214566"/>
    </source>
</evidence>
<proteinExistence type="predicted"/>